<dbReference type="PROSITE" id="PS51257">
    <property type="entry name" value="PROKAR_LIPOPROTEIN"/>
    <property type="match status" value="1"/>
</dbReference>
<dbReference type="EMBL" id="FQVF01000005">
    <property type="protein sequence ID" value="SHF01078.1"/>
    <property type="molecule type" value="Genomic_DNA"/>
</dbReference>
<dbReference type="OrthoDB" id="6335119at2"/>
<dbReference type="RefSeq" id="WP_139248844.1">
    <property type="nucleotide sequence ID" value="NZ_FQVF01000005.1"/>
</dbReference>
<dbReference type="AlphaFoldDB" id="A0A1M4Y5T9"/>
<accession>A0A1M4Y5T9</accession>
<organism evidence="1 2">
    <name type="scientific">Marinomonas polaris DSM 16579</name>
    <dbReference type="NCBI Taxonomy" id="1122206"/>
    <lineage>
        <taxon>Bacteria</taxon>
        <taxon>Pseudomonadati</taxon>
        <taxon>Pseudomonadota</taxon>
        <taxon>Gammaproteobacteria</taxon>
        <taxon>Oceanospirillales</taxon>
        <taxon>Oceanospirillaceae</taxon>
        <taxon>Marinomonas</taxon>
    </lineage>
</organism>
<protein>
    <submittedName>
        <fullName evidence="1">Uncharacterized protein</fullName>
    </submittedName>
</protein>
<evidence type="ECO:0000313" key="2">
    <source>
        <dbReference type="Proteomes" id="UP000184517"/>
    </source>
</evidence>
<name>A0A1M4Y5T9_9GAMM</name>
<proteinExistence type="predicted"/>
<reference evidence="2" key="1">
    <citation type="submission" date="2016-11" db="EMBL/GenBank/DDBJ databases">
        <authorList>
            <person name="Varghese N."/>
            <person name="Submissions S."/>
        </authorList>
    </citation>
    <scope>NUCLEOTIDE SEQUENCE [LARGE SCALE GENOMIC DNA]</scope>
    <source>
        <strain evidence="2">DSM 16579</strain>
    </source>
</reference>
<dbReference type="Proteomes" id="UP000184517">
    <property type="component" value="Unassembled WGS sequence"/>
</dbReference>
<gene>
    <name evidence="1" type="ORF">SAMN02745753_01133</name>
</gene>
<evidence type="ECO:0000313" key="1">
    <source>
        <dbReference type="EMBL" id="SHF01078.1"/>
    </source>
</evidence>
<keyword evidence="2" id="KW-1185">Reference proteome</keyword>
<sequence>MKKTIAVMICLLLFGCSHVPLGSMLKLSAFDENSFLSLNPHELRSRIQIDKPVEIDISKTALSLNLETSNGWLVFDYPLKVLSIKNIHQDDNNWFISAMEFTEYEFALSDEAVHNFQALQEKMQLEKPKSYRLNIDTELEKLPDDQDEIILSIFVRLSAESDYITLFDRGSVDVEGHN</sequence>